<gene>
    <name evidence="1" type="ORF">IT775_13245</name>
</gene>
<dbReference type="NCBIfam" id="NF042954">
    <property type="entry name" value="Upx_antiphage"/>
    <property type="match status" value="1"/>
</dbReference>
<dbReference type="InterPro" id="IPR049965">
    <property type="entry name" value="Upx-like"/>
</dbReference>
<evidence type="ECO:0000313" key="2">
    <source>
        <dbReference type="Proteomes" id="UP001195941"/>
    </source>
</evidence>
<dbReference type="Proteomes" id="UP001195941">
    <property type="component" value="Unassembled WGS sequence"/>
</dbReference>
<organism evidence="1 2">
    <name type="scientific">Thalassovita aquimarina</name>
    <dbReference type="NCBI Taxonomy" id="2785917"/>
    <lineage>
        <taxon>Bacteria</taxon>
        <taxon>Pseudomonadati</taxon>
        <taxon>Pseudomonadota</taxon>
        <taxon>Alphaproteobacteria</taxon>
        <taxon>Rhodobacterales</taxon>
        <taxon>Roseobacteraceae</taxon>
        <taxon>Thalassovita</taxon>
    </lineage>
</organism>
<reference evidence="1 2" key="1">
    <citation type="journal article" date="2021" name="Arch. Microbiol.">
        <title>Thalassobius aquimarinus sp. nov., isolated from the Sea of Japan seashore.</title>
        <authorList>
            <person name="Kurilenko V.V."/>
            <person name="Romanenko L.A."/>
            <person name="Chernysheva N.Y."/>
            <person name="Velansky P.V."/>
            <person name="Tekutyeva L.A."/>
            <person name="Isaeva M.P."/>
            <person name="Mikhailov V.V."/>
        </authorList>
    </citation>
    <scope>NUCLEOTIDE SEQUENCE [LARGE SCALE GENOMIC DNA]</scope>
    <source>
        <strain evidence="1 2">KMM 8518</strain>
    </source>
</reference>
<sequence length="1270" mass="142918">MSNEPKPEFTQNEAFEKFHEIFAEQQKWSSLSVTLDDVAKENKALVRDLSGYDPRIAVPLIASLTTVPKYQSNCLRLELLAMLAWRHCKGKKKAHIGQAVRWFHAIGKSRSAYGEDPAEDVFTSLVIGVDRDFRIIEGLWESAGFYTQMVYDVVQTMPNEGHWAEIKRCVDAVLSISDIICQNAGLSRYQMGDDDPQKSLSSRHLPGRNALVERARIPFEMLDARGVQPDDIAPFLIDPCCKDEIGNQRASQTALHFKPLAVLDREAVTVVLPTCLSLAMREYVIGEIFTHGLEDAFDKMLTNRFSGLLHDTPLLGGPRDAPVYWRKVGQHRVSSFGFQFDEGHFISLHFFVPSIRTHSEGGFADIFEDDGGLTDALQEDMLASMDRFEKEEGFQAGMTLLIGGGWGKGYATKHFDVHRENWHFESISIADLVRVSWMADMKPEYFWRIQDGLSAVESRGVQIINPNGVLNLLGWVRRNDGHFVPHAQLPPDPITPDRPLMLNPPLNMLRTVRAEADSGYDKHSARDEAGKHHVIQRPSPDPFFESEGSRKLYASMTDVRDGTLTSCYEGVARLWLGIETPNISDKNVEYRLWEMAGEWLHRIGSVVDKEYPDQIGIAPMRANLVFLDAVVPDGDKAKPDRSELEKLWSVAVSHEKRCATVTFEAGFIDGFRVAENIAERTVVRAMLTGFLELILGELPDGMLDEFEKTVVPNDDARSFHFFQSQGFMDYVRQLLPKKVVSVDEVDDGIAKLGLAWRVRTPADGAKVEGRKECTSFLNSVVSCLVDDISEELQLLPRRSFLNMLVQNIEKANAEEDHWRRTSAAILGLHGRTPETLRKYVHQTSKFAAAGIASRVLAEMSVCMCPIDGTVQPSALSLSRLVSRTLLVVRLGGLSDAIRYNALQPELTLSALGDILFKNDFGDLVVEPLLERVLGDRFVEIAPRQKQNYEAPEVVPETKGAIDQKFWDIWTAEMGFDLDQARNIIGSLEDIAVEKQMPTLELRRSEVIQAVVSGSVDQNVADAFLEQFCLKPRKRWDRVPKGFDIKDIYPWRFGRRLSFVVRPIVQVDEADDPLLLIPPYSLRKGFAYLFDGAHSGSLDQSFFQTGEMRNDWWGSANEGQQFEASVKEELSKNGWHVEGNVPLTKILNRKLDIDYGDVDVLAWRADMQEVLIVECKNLQSARNYSEIAAMLSEYQGETKAGKRDKLKRHLDRVDLLSANSVELGRYIGKDSVQVVSCLCCHGTVPMQFAKIETLEKTWVGSVCDLIARSGN</sequence>
<accession>A0ABS5HSY1</accession>
<dbReference type="RefSeq" id="WP_212701606.1">
    <property type="nucleotide sequence ID" value="NZ_JADMKU010000012.1"/>
</dbReference>
<proteinExistence type="predicted"/>
<protein>
    <submittedName>
        <fullName evidence="1">Uncharacterized protein</fullName>
    </submittedName>
</protein>
<dbReference type="EMBL" id="JADMKU010000012">
    <property type="protein sequence ID" value="MBR9652084.1"/>
    <property type="molecule type" value="Genomic_DNA"/>
</dbReference>
<name>A0ABS5HSY1_9RHOB</name>
<comment type="caution">
    <text evidence="1">The sequence shown here is derived from an EMBL/GenBank/DDBJ whole genome shotgun (WGS) entry which is preliminary data.</text>
</comment>
<evidence type="ECO:0000313" key="1">
    <source>
        <dbReference type="EMBL" id="MBR9652084.1"/>
    </source>
</evidence>
<keyword evidence="2" id="KW-1185">Reference proteome</keyword>